<dbReference type="RefSeq" id="WP_084023853.1">
    <property type="nucleotide sequence ID" value="NZ_CP017253.2"/>
</dbReference>
<evidence type="ECO:0000313" key="4">
    <source>
        <dbReference type="Proteomes" id="UP000094652"/>
    </source>
</evidence>
<dbReference type="Proteomes" id="UP000094652">
    <property type="component" value="Chromosome"/>
</dbReference>
<proteinExistence type="predicted"/>
<feature type="region of interest" description="Disordered" evidence="1">
    <location>
        <begin position="1"/>
        <end position="20"/>
    </location>
</feature>
<dbReference type="OrthoDB" id="9810236at2"/>
<reference evidence="4" key="1">
    <citation type="submission" date="2016-09" db="EMBL/GenBank/DDBJ databases">
        <title>Genomics of Clostridium taeniosporum, an organism which forms endospores with ribbon-like appendages.</title>
        <authorList>
            <person name="Walker J.R."/>
        </authorList>
    </citation>
    <scope>NUCLEOTIDE SEQUENCE [LARGE SCALE GENOMIC DNA]</scope>
    <source>
        <strain evidence="4">1/k</strain>
    </source>
</reference>
<protein>
    <submittedName>
        <fullName evidence="3">Uncharacterized protein</fullName>
    </submittedName>
</protein>
<feature type="transmembrane region" description="Helical" evidence="2">
    <location>
        <begin position="76"/>
        <end position="96"/>
    </location>
</feature>
<dbReference type="KEGG" id="ctae:BGI42_07015"/>
<evidence type="ECO:0000313" key="3">
    <source>
        <dbReference type="EMBL" id="AOR24919.2"/>
    </source>
</evidence>
<sequence length="582" mass="66277">MNDETNRQNHESTEKSINKINEGEAVKIEEFIDKKKKNTEINVESNSEVKSNSDVTDNTFNGNLQQKKLGKRNKKAIIAIVSTVVILIALVSIFVINNPKAKVIKAFKATSEELSSRKTFFEQATGEKEFLKVYDKGLSQEIEMNVISSNIKGLEEAHNSGFKCTSAIDSENKKALIGLSAKYQGKEMGSFNVYTDNKKMMIKLPSIHSSWFAFDCENIQDQYNSSIFGQQGILPNDEITLRMFGDDDIPTYDELKKVLVEGYLKSHEDDLLEISKNITFKKLDKSKEIMVNGENQKCKGYDVLIPKTEVNKFLSSIYDYIENDEEARSILNRYFKNIKVVSAVENKNESSDSFNNLEKFITCLKNDFNVNDISLKVYIDKKGRAVGIDMDTTLNMKEDTLKINSSIEYKGKDNIGDDIDISMVLDESGIPTNVDMNLKRVDEGFSTENILSGKVTRAGEIVNIDCNTKYDTESKKVNGKFKFGTNGSEMSLDYNGKYECNKENQYLKFDFDKININMNKNTSNTNEYITFDLSYGRMPLSVPVEEPKEEKIDIFKIDENKLMQIYLEIEQNSNNLKRTLSL</sequence>
<name>A0A1D7XP39_9CLOT</name>
<dbReference type="EMBL" id="CP017253">
    <property type="protein sequence ID" value="AOR24919.2"/>
    <property type="molecule type" value="Genomic_DNA"/>
</dbReference>
<evidence type="ECO:0000256" key="2">
    <source>
        <dbReference type="SAM" id="Phobius"/>
    </source>
</evidence>
<evidence type="ECO:0000256" key="1">
    <source>
        <dbReference type="SAM" id="MobiDB-lite"/>
    </source>
</evidence>
<dbReference type="AlphaFoldDB" id="A0A1D7XP39"/>
<gene>
    <name evidence="3" type="ORF">BGI42_07015</name>
</gene>
<keyword evidence="2" id="KW-0472">Membrane</keyword>
<keyword evidence="2" id="KW-1133">Transmembrane helix</keyword>
<accession>A0A1D7XP39</accession>
<keyword evidence="4" id="KW-1185">Reference proteome</keyword>
<organism evidence="3 4">
    <name type="scientific">Clostridium taeniosporum</name>
    <dbReference type="NCBI Taxonomy" id="394958"/>
    <lineage>
        <taxon>Bacteria</taxon>
        <taxon>Bacillati</taxon>
        <taxon>Bacillota</taxon>
        <taxon>Clostridia</taxon>
        <taxon>Eubacteriales</taxon>
        <taxon>Clostridiaceae</taxon>
        <taxon>Clostridium</taxon>
    </lineage>
</organism>
<keyword evidence="2" id="KW-0812">Transmembrane</keyword>